<dbReference type="InterPro" id="IPR013783">
    <property type="entry name" value="Ig-like_fold"/>
</dbReference>
<feature type="compositionally biased region" description="Basic and acidic residues" evidence="8">
    <location>
        <begin position="663"/>
        <end position="677"/>
    </location>
</feature>
<reference evidence="12" key="1">
    <citation type="journal article" date="2016" name="Sci. Rep.">
        <title>Evaluation of genetic diversity among strains of the human gut commensal Bifidobacterium adolescentis.</title>
        <authorList>
            <person name="Duranti S."/>
            <person name="Milani C."/>
            <person name="Lugli G.A."/>
            <person name="Mancabelli L."/>
            <person name="Turroni F."/>
            <person name="Ferrario C."/>
            <person name="Mangifesta M."/>
            <person name="Viappiani A."/>
            <person name="Sanchez B."/>
            <person name="Margolles A."/>
            <person name="van Sinderen D."/>
            <person name="Ventura M."/>
        </authorList>
    </citation>
    <scope>NUCLEOTIDE SEQUENCE</scope>
    <source>
        <strain evidence="12">703B</strain>
    </source>
</reference>
<evidence type="ECO:0000313" key="13">
    <source>
        <dbReference type="Proteomes" id="UP000193179"/>
    </source>
</evidence>
<dbReference type="SUPFAM" id="SSF51445">
    <property type="entry name" value="(Trans)glycosidases"/>
    <property type="match status" value="1"/>
</dbReference>
<dbReference type="Gene3D" id="3.20.20.80">
    <property type="entry name" value="Glycosidases"/>
    <property type="match status" value="1"/>
</dbReference>
<organism evidence="12 13">
    <name type="scientific">Bifidobacterium adolescentis</name>
    <dbReference type="NCBI Taxonomy" id="1680"/>
    <lineage>
        <taxon>Bacteria</taxon>
        <taxon>Bacillati</taxon>
        <taxon>Actinomycetota</taxon>
        <taxon>Actinomycetes</taxon>
        <taxon>Bifidobacteriales</taxon>
        <taxon>Bifidobacteriaceae</taxon>
        <taxon>Bifidobacterium</taxon>
    </lineage>
</organism>
<dbReference type="Proteomes" id="UP000193179">
    <property type="component" value="Chromosome"/>
</dbReference>
<keyword evidence="2" id="KW-0964">Secreted</keyword>
<dbReference type="Gene3D" id="2.60.120.430">
    <property type="entry name" value="Galactose-binding lectin"/>
    <property type="match status" value="1"/>
</dbReference>
<dbReference type="InterPro" id="IPR022790">
    <property type="entry name" value="GH26_dom"/>
</dbReference>
<keyword evidence="6" id="KW-0326">Glycosidase</keyword>
<feature type="region of interest" description="Disordered" evidence="8">
    <location>
        <begin position="413"/>
        <end position="434"/>
    </location>
</feature>
<keyword evidence="1" id="KW-0134">Cell wall</keyword>
<evidence type="ECO:0000256" key="8">
    <source>
        <dbReference type="SAM" id="MobiDB-lite"/>
    </source>
</evidence>
<feature type="domain" description="Gram-positive cocci surface proteins LPxTG" evidence="10">
    <location>
        <begin position="677"/>
        <end position="713"/>
    </location>
</feature>
<feature type="compositionally biased region" description="Polar residues" evidence="8">
    <location>
        <begin position="418"/>
        <end position="430"/>
    </location>
</feature>
<dbReference type="Pfam" id="PF03425">
    <property type="entry name" value="CBM_11"/>
    <property type="match status" value="2"/>
</dbReference>
<evidence type="ECO:0000313" key="12">
    <source>
        <dbReference type="EMBL" id="WNE84857.1"/>
    </source>
</evidence>
<dbReference type="AlphaFoldDB" id="A0AAF0VCG5"/>
<evidence type="ECO:0000256" key="6">
    <source>
        <dbReference type="ARBA" id="ARBA00023295"/>
    </source>
</evidence>
<name>A0AAF0VCG5_BIFAD</name>
<feature type="transmembrane region" description="Helical" evidence="9">
    <location>
        <begin position="684"/>
        <end position="704"/>
    </location>
</feature>
<evidence type="ECO:0000256" key="5">
    <source>
        <dbReference type="ARBA" id="ARBA00023088"/>
    </source>
</evidence>
<feature type="compositionally biased region" description="Basic and acidic residues" evidence="8">
    <location>
        <begin position="608"/>
        <end position="624"/>
    </location>
</feature>
<evidence type="ECO:0000259" key="11">
    <source>
        <dbReference type="PROSITE" id="PS51764"/>
    </source>
</evidence>
<keyword evidence="9" id="KW-0812">Transmembrane</keyword>
<feature type="domain" description="GH26" evidence="11">
    <location>
        <begin position="1"/>
        <end position="107"/>
    </location>
</feature>
<dbReference type="InterPro" id="IPR017853">
    <property type="entry name" value="GH"/>
</dbReference>
<dbReference type="GO" id="GO:0030245">
    <property type="term" value="P:cellulose catabolic process"/>
    <property type="evidence" value="ECO:0007669"/>
    <property type="project" value="InterPro"/>
</dbReference>
<sequence length="713" mass="76356">MDQHVVKDMKMVSDQASQRGKIVALTEFGRSGDRKFKESGTGDKDTKFFSELAEALAENVPSTAYMMTWANFGGGGDNFQAYTPWKGSDGEADFKAFADSNKNLMASKDNVDYSNAPAAAMQNGSARIVTPVDGNRVTDTKVVVRVKTEGVKYSDLDLNSAIVTTDRGQNVKLKYSCNGYFTGILDLNAAGINLDQSKLTLTPQVKTKDGKTLAAADGNGSVTVKLGAKPEQTVDNVEDFDSYDNEAELQSVYSPSHSTKSNLTLVDSPEDNGTKAGNIHYDFVSYPEYNGFQRSHTPKQDWSGFSKLNMFLKADGSDHKFVVQVNAGGVTFEAYPKIDGTDGHVVSLNFGDADGNGGDFAPASWDTAHAGMKLSQKLLSKVGSFALYINDNGGNRPKSGDLTLDSIKLDGKRDAYAPNTNPTPGNTAKAQSVDDFSGYSDDAAAQSAWGNRGHTEVLSLDEGPTDGSKALRFKYDFSNGGWYDVAEYLDGANWSGESVLAFQVKGDGSDNAIGLQIGTSDGKYFLASVKLDFTGWKQIEIPLVDNANLTQSWPEDANKDNPMTEDDLASIKELVFASQQWNSESDGLDFSIADIKVEPAENMSNEQTPKDESKTEVKADKEQEQSEDTSADVTAQDPATCPISDEDSKGSTGNTTVTVKPTPDAKEPADNTGKDGLSRTGSNIISAIAAVAVLLLGGCAVLIARKRKGGDIE</sequence>
<keyword evidence="5" id="KW-0572">Peptidoglycan-anchor</keyword>
<comment type="caution">
    <text evidence="7">Lacks conserved residue(s) required for the propagation of feature annotation.</text>
</comment>
<accession>A0AAF0VCG5</accession>
<feature type="compositionally biased region" description="Polar residues" evidence="8">
    <location>
        <begin position="650"/>
        <end position="659"/>
    </location>
</feature>
<dbReference type="RefSeq" id="WP_236837773.1">
    <property type="nucleotide sequence ID" value="NZ_CP133648.1"/>
</dbReference>
<proteinExistence type="inferred from homology"/>
<feature type="region of interest" description="Disordered" evidence="8">
    <location>
        <begin position="600"/>
        <end position="680"/>
    </location>
</feature>
<keyword evidence="9" id="KW-1133">Transmembrane helix</keyword>
<keyword evidence="3" id="KW-0732">Signal</keyword>
<dbReference type="InterPro" id="IPR005087">
    <property type="entry name" value="CBM11"/>
</dbReference>
<evidence type="ECO:0000256" key="9">
    <source>
        <dbReference type="SAM" id="Phobius"/>
    </source>
</evidence>
<dbReference type="Gene3D" id="2.60.40.10">
    <property type="entry name" value="Immunoglobulins"/>
    <property type="match status" value="1"/>
</dbReference>
<dbReference type="SUPFAM" id="SSF49785">
    <property type="entry name" value="Galactose-binding domain-like"/>
    <property type="match status" value="2"/>
</dbReference>
<evidence type="ECO:0000256" key="3">
    <source>
        <dbReference type="ARBA" id="ARBA00022729"/>
    </source>
</evidence>
<evidence type="ECO:0000256" key="2">
    <source>
        <dbReference type="ARBA" id="ARBA00022525"/>
    </source>
</evidence>
<keyword evidence="9" id="KW-0472">Membrane</keyword>
<dbReference type="EMBL" id="CP133648">
    <property type="protein sequence ID" value="WNE84857.1"/>
    <property type="molecule type" value="Genomic_DNA"/>
</dbReference>
<dbReference type="InterPro" id="IPR019931">
    <property type="entry name" value="LPXTG_anchor"/>
</dbReference>
<dbReference type="PROSITE" id="PS51764">
    <property type="entry name" value="GH26"/>
    <property type="match status" value="1"/>
</dbReference>
<dbReference type="FunFam" id="2.60.120.430:FF:000033">
    <property type="entry name" value="Mannan endo-1,4-beta-mannosidase"/>
    <property type="match status" value="1"/>
</dbReference>
<comment type="similarity">
    <text evidence="7">Belongs to the glycosyl hydrolase 26 family.</text>
</comment>
<evidence type="ECO:0000256" key="4">
    <source>
        <dbReference type="ARBA" id="ARBA00022801"/>
    </source>
</evidence>
<evidence type="ECO:0000256" key="1">
    <source>
        <dbReference type="ARBA" id="ARBA00022512"/>
    </source>
</evidence>
<dbReference type="GO" id="GO:0008810">
    <property type="term" value="F:cellulase activity"/>
    <property type="evidence" value="ECO:0007669"/>
    <property type="project" value="InterPro"/>
</dbReference>
<reference evidence="12" key="2">
    <citation type="submission" date="2023-09" db="EMBL/GenBank/DDBJ databases">
        <title>Ecological and genomic based identification of the Bifidobacterium adolescentis prototype of the healthy human gut microbiota.</title>
        <authorList>
            <person name="Lugli G.A."/>
            <person name="Argentini C."/>
            <person name="Tarracchini C."/>
            <person name="Fontana F."/>
            <person name="Alessandri G."/>
            <person name="Mancabelli L."/>
            <person name="Milani C."/>
            <person name="Turroni F."/>
            <person name="Ventura M."/>
        </authorList>
    </citation>
    <scope>NUCLEOTIDE SEQUENCE</scope>
    <source>
        <strain evidence="12">703B</strain>
    </source>
</reference>
<dbReference type="PROSITE" id="PS50847">
    <property type="entry name" value="GRAM_POS_ANCHORING"/>
    <property type="match status" value="1"/>
</dbReference>
<gene>
    <name evidence="12" type="ORF">B0703_07575</name>
</gene>
<keyword evidence="4" id="KW-0378">Hydrolase</keyword>
<evidence type="ECO:0000259" key="10">
    <source>
        <dbReference type="PROSITE" id="PS50847"/>
    </source>
</evidence>
<protein>
    <submittedName>
        <fullName evidence="12">Carbohydrate binding domain-containing protein</fullName>
    </submittedName>
</protein>
<evidence type="ECO:0000256" key="7">
    <source>
        <dbReference type="PROSITE-ProRule" id="PRU01100"/>
    </source>
</evidence>
<dbReference type="InterPro" id="IPR008979">
    <property type="entry name" value="Galactose-bd-like_sf"/>
</dbReference>